<dbReference type="Pfam" id="PF01514">
    <property type="entry name" value="YscJ_FliF"/>
    <property type="match status" value="1"/>
</dbReference>
<sequence>MNYPLSLWSGLSQTRRLIVIAATLAMFTAILGIARIASQPNYTLLYAGLEEAAAGDVMAALDQQGVAYEIRGTAIYVDDALRDSLRLSLAAQGLPANSGEGYELLDGLSGFGTTSQMFDAAYWRAKEGELARTILAMPMIRAARVHIAQLPDSVFRRDGHPTASVSVTSASGSMDAAQAQALRHLIASAVPDMRPEDVAVIDSVGGLVPPAGEGAGAPGAAVDRAAELRQNVERLLQARVGPGRSVVEVSVDLVTERERLSERRFDPQGRVAISSDTEQKSGTSQQGESGVTVASNLPEGDAASGQTDRTQNSESRERVNYEVSETQREVERLPGAIRRLSVAVLVDGEPVTAEDGTVSIQPRGEEELAALRDLVASAVGFDESRGDTITLKSLPFPAISQDGTLAEAGLLPELSSVDLVQLAQAGVLAIVVLGLGLFVLRPVLLSGRRLPEVTSASAPLALPGLDDEAPRILNGVIEEDEAPLDMIGPQDGMGQATQPDPVARLRRLIEQRQTETVEILRGWMETGEDTV</sequence>
<dbReference type="Pfam" id="PF08345">
    <property type="entry name" value="YscJ_FliF_C"/>
    <property type="match status" value="1"/>
</dbReference>
<dbReference type="GO" id="GO:0003774">
    <property type="term" value="F:cytoskeletal motor activity"/>
    <property type="evidence" value="ECO:0007669"/>
    <property type="project" value="InterPro"/>
</dbReference>
<feature type="compositionally biased region" description="Polar residues" evidence="10">
    <location>
        <begin position="274"/>
        <end position="295"/>
    </location>
</feature>
<keyword evidence="14" id="KW-0282">Flagellum</keyword>
<name>A0A8G0ZVT0_9RHOB</name>
<dbReference type="GO" id="GO:0005886">
    <property type="term" value="C:plasma membrane"/>
    <property type="evidence" value="ECO:0007669"/>
    <property type="project" value="UniProtKB-SubCell"/>
</dbReference>
<keyword evidence="4" id="KW-1003">Cell membrane</keyword>
<evidence type="ECO:0000256" key="10">
    <source>
        <dbReference type="SAM" id="MobiDB-lite"/>
    </source>
</evidence>
<dbReference type="InterPro" id="IPR000067">
    <property type="entry name" value="FlgMring_FliF"/>
</dbReference>
<evidence type="ECO:0000256" key="9">
    <source>
        <dbReference type="PIRNR" id="PIRNR004862"/>
    </source>
</evidence>
<dbReference type="InterPro" id="IPR043427">
    <property type="entry name" value="YscJ/FliF"/>
</dbReference>
<reference evidence="14" key="1">
    <citation type="submission" date="2021-02" db="EMBL/GenBank/DDBJ databases">
        <title>Rhodobacter shimadae sp. nov., an aerobic anoxygenic phototrophic bacterium isolated from a hot spring.</title>
        <authorList>
            <person name="Muramatsu S."/>
            <person name="Haruta S."/>
            <person name="Hirose S."/>
            <person name="Hanada S."/>
        </authorList>
    </citation>
    <scope>NUCLEOTIDE SEQUENCE</scope>
    <source>
        <strain evidence="14">N10</strain>
    </source>
</reference>
<evidence type="ECO:0000256" key="3">
    <source>
        <dbReference type="ARBA" id="ARBA00007971"/>
    </source>
</evidence>
<dbReference type="AlphaFoldDB" id="A0A8G0ZVT0"/>
<keyword evidence="14" id="KW-0969">Cilium</keyword>
<keyword evidence="6 11" id="KW-1133">Transmembrane helix</keyword>
<dbReference type="Proteomes" id="UP000826300">
    <property type="component" value="Chromosome"/>
</dbReference>
<keyword evidence="14" id="KW-0966">Cell projection</keyword>
<feature type="transmembrane region" description="Helical" evidence="11">
    <location>
        <begin position="17"/>
        <end position="37"/>
    </location>
</feature>
<keyword evidence="15" id="KW-1185">Reference proteome</keyword>
<evidence type="ECO:0000256" key="7">
    <source>
        <dbReference type="ARBA" id="ARBA00023136"/>
    </source>
</evidence>
<comment type="function">
    <text evidence="9">The M ring may be actively involved in energy transduction.</text>
</comment>
<evidence type="ECO:0000259" key="12">
    <source>
        <dbReference type="Pfam" id="PF01514"/>
    </source>
</evidence>
<accession>A0A8G0ZVT0</accession>
<comment type="similarity">
    <text evidence="3 9">Belongs to the FliF family.</text>
</comment>
<evidence type="ECO:0000256" key="8">
    <source>
        <dbReference type="ARBA" id="ARBA00023143"/>
    </source>
</evidence>
<dbReference type="NCBIfam" id="TIGR00206">
    <property type="entry name" value="fliF"/>
    <property type="match status" value="1"/>
</dbReference>
<gene>
    <name evidence="14" type="primary">fliF</name>
    <name evidence="14" type="ORF">JO391_19235</name>
</gene>
<feature type="transmembrane region" description="Helical" evidence="11">
    <location>
        <begin position="422"/>
        <end position="440"/>
    </location>
</feature>
<dbReference type="GO" id="GO:0009431">
    <property type="term" value="C:bacterial-type flagellum basal body, MS ring"/>
    <property type="evidence" value="ECO:0007669"/>
    <property type="project" value="InterPro"/>
</dbReference>
<dbReference type="EMBL" id="CP069370">
    <property type="protein sequence ID" value="QYZ69801.1"/>
    <property type="molecule type" value="Genomic_DNA"/>
</dbReference>
<evidence type="ECO:0000313" key="14">
    <source>
        <dbReference type="EMBL" id="QYZ69801.1"/>
    </source>
</evidence>
<feature type="domain" description="Flagellar M-ring C-terminal" evidence="13">
    <location>
        <begin position="236"/>
        <end position="396"/>
    </location>
</feature>
<dbReference type="PRINTS" id="PR01009">
    <property type="entry name" value="FLGMRINGFLIF"/>
</dbReference>
<evidence type="ECO:0000313" key="15">
    <source>
        <dbReference type="Proteomes" id="UP000826300"/>
    </source>
</evidence>
<evidence type="ECO:0000256" key="5">
    <source>
        <dbReference type="ARBA" id="ARBA00022692"/>
    </source>
</evidence>
<dbReference type="GO" id="GO:0071973">
    <property type="term" value="P:bacterial-type flagellum-dependent cell motility"/>
    <property type="evidence" value="ECO:0007669"/>
    <property type="project" value="InterPro"/>
</dbReference>
<dbReference type="KEGG" id="nsm:JO391_19235"/>
<dbReference type="InterPro" id="IPR006182">
    <property type="entry name" value="FliF_N_dom"/>
</dbReference>
<feature type="region of interest" description="Disordered" evidence="10">
    <location>
        <begin position="265"/>
        <end position="327"/>
    </location>
</feature>
<comment type="subcellular location">
    <subcellularLocation>
        <location evidence="1 9">Bacterial flagellum basal body</location>
    </subcellularLocation>
    <subcellularLocation>
        <location evidence="2">Cell membrane</location>
        <topology evidence="2">Multi-pass membrane protein</topology>
    </subcellularLocation>
</comment>
<dbReference type="PANTHER" id="PTHR30046">
    <property type="entry name" value="FLAGELLAR M-RING PROTEIN"/>
    <property type="match status" value="1"/>
</dbReference>
<organism evidence="14 15">
    <name type="scientific">Neotabrizicola shimadae</name>
    <dbReference type="NCBI Taxonomy" id="2807096"/>
    <lineage>
        <taxon>Bacteria</taxon>
        <taxon>Pseudomonadati</taxon>
        <taxon>Pseudomonadota</taxon>
        <taxon>Alphaproteobacteria</taxon>
        <taxon>Rhodobacterales</taxon>
        <taxon>Paracoccaceae</taxon>
        <taxon>Neotabrizicola</taxon>
    </lineage>
</organism>
<feature type="domain" description="Flagellar M-ring N-terminal" evidence="12">
    <location>
        <begin position="38"/>
        <end position="207"/>
    </location>
</feature>
<dbReference type="PIRSF" id="PIRSF004862">
    <property type="entry name" value="FliF"/>
    <property type="match status" value="1"/>
</dbReference>
<keyword evidence="5 11" id="KW-0812">Transmembrane</keyword>
<keyword evidence="8 9" id="KW-0975">Bacterial flagellum</keyword>
<evidence type="ECO:0000259" key="13">
    <source>
        <dbReference type="Pfam" id="PF08345"/>
    </source>
</evidence>
<evidence type="ECO:0000256" key="4">
    <source>
        <dbReference type="ARBA" id="ARBA00022475"/>
    </source>
</evidence>
<evidence type="ECO:0000256" key="1">
    <source>
        <dbReference type="ARBA" id="ARBA00004117"/>
    </source>
</evidence>
<evidence type="ECO:0000256" key="6">
    <source>
        <dbReference type="ARBA" id="ARBA00022989"/>
    </source>
</evidence>
<evidence type="ECO:0000256" key="2">
    <source>
        <dbReference type="ARBA" id="ARBA00004651"/>
    </source>
</evidence>
<protein>
    <recommendedName>
        <fullName evidence="9">Flagellar M-ring protein</fullName>
    </recommendedName>
</protein>
<keyword evidence="7 11" id="KW-0472">Membrane</keyword>
<proteinExistence type="inferred from homology"/>
<dbReference type="PANTHER" id="PTHR30046:SF0">
    <property type="entry name" value="FLAGELLAR M-RING PROTEIN"/>
    <property type="match status" value="1"/>
</dbReference>
<dbReference type="InterPro" id="IPR045851">
    <property type="entry name" value="AMP-bd_C_sf"/>
</dbReference>
<feature type="compositionally biased region" description="Basic and acidic residues" evidence="10">
    <location>
        <begin position="314"/>
        <end position="327"/>
    </location>
</feature>
<dbReference type="InterPro" id="IPR013556">
    <property type="entry name" value="Flag_M-ring_C"/>
</dbReference>
<feature type="compositionally biased region" description="Polar residues" evidence="10">
    <location>
        <begin position="304"/>
        <end position="313"/>
    </location>
</feature>
<dbReference type="Gene3D" id="3.30.300.30">
    <property type="match status" value="1"/>
</dbReference>
<evidence type="ECO:0000256" key="11">
    <source>
        <dbReference type="SAM" id="Phobius"/>
    </source>
</evidence>